<reference evidence="9 10" key="1">
    <citation type="submission" date="2024-05" db="EMBL/GenBank/DDBJ databases">
        <title>Genetic variation in Jamaican populations of the coffee berry borer (Hypothenemus hampei).</title>
        <authorList>
            <person name="Errbii M."/>
            <person name="Myrie A."/>
        </authorList>
    </citation>
    <scope>NUCLEOTIDE SEQUENCE [LARGE SCALE GENOMIC DNA]</scope>
    <source>
        <strain evidence="9">JA-Hopewell-2020-01-JO</strain>
        <tissue evidence="9">Whole body</tissue>
    </source>
</reference>
<dbReference type="Pfam" id="PF10377">
    <property type="entry name" value="ATG11"/>
    <property type="match status" value="1"/>
</dbReference>
<accession>A0ABD1EIZ3</accession>
<dbReference type="Pfam" id="PF04108">
    <property type="entry name" value="ATG17_like"/>
    <property type="match status" value="1"/>
</dbReference>
<feature type="domain" description="Autophagy protein ATG17-like" evidence="7">
    <location>
        <begin position="2"/>
        <end position="339"/>
    </location>
</feature>
<evidence type="ECO:0008006" key="11">
    <source>
        <dbReference type="Google" id="ProtNLM"/>
    </source>
</evidence>
<dbReference type="Proteomes" id="UP001566132">
    <property type="component" value="Unassembled WGS sequence"/>
</dbReference>
<dbReference type="PANTHER" id="PTHR13222">
    <property type="entry name" value="RB1-INDUCIBLE COILED-COIL"/>
    <property type="match status" value="1"/>
</dbReference>
<feature type="coiled-coil region" evidence="5">
    <location>
        <begin position="761"/>
        <end position="788"/>
    </location>
</feature>
<keyword evidence="4 5" id="KW-0175">Coiled coil</keyword>
<evidence type="ECO:0000256" key="4">
    <source>
        <dbReference type="ARBA" id="ARBA00023054"/>
    </source>
</evidence>
<evidence type="ECO:0000259" key="7">
    <source>
        <dbReference type="Pfam" id="PF04108"/>
    </source>
</evidence>
<dbReference type="GO" id="GO:0006914">
    <property type="term" value="P:autophagy"/>
    <property type="evidence" value="ECO:0007669"/>
    <property type="project" value="UniProtKB-KW"/>
</dbReference>
<dbReference type="InterPro" id="IPR045326">
    <property type="entry name" value="ATG17-like_dom"/>
</dbReference>
<dbReference type="InterPro" id="IPR040040">
    <property type="entry name" value="ATG11"/>
</dbReference>
<dbReference type="PANTHER" id="PTHR13222:SF1">
    <property type="entry name" value="RB1-INDUCIBLE COILED-COIL PROTEIN 1"/>
    <property type="match status" value="1"/>
</dbReference>
<evidence type="ECO:0000313" key="10">
    <source>
        <dbReference type="Proteomes" id="UP001566132"/>
    </source>
</evidence>
<protein>
    <recommendedName>
        <fullName evidence="11">RB1-inducible coiled-coil protein 1</fullName>
    </recommendedName>
</protein>
<feature type="coiled-coil region" evidence="5">
    <location>
        <begin position="1003"/>
        <end position="1051"/>
    </location>
</feature>
<organism evidence="9 10">
    <name type="scientific">Hypothenemus hampei</name>
    <name type="common">Coffee berry borer</name>
    <dbReference type="NCBI Taxonomy" id="57062"/>
    <lineage>
        <taxon>Eukaryota</taxon>
        <taxon>Metazoa</taxon>
        <taxon>Ecdysozoa</taxon>
        <taxon>Arthropoda</taxon>
        <taxon>Hexapoda</taxon>
        <taxon>Insecta</taxon>
        <taxon>Pterygota</taxon>
        <taxon>Neoptera</taxon>
        <taxon>Endopterygota</taxon>
        <taxon>Coleoptera</taxon>
        <taxon>Polyphaga</taxon>
        <taxon>Cucujiformia</taxon>
        <taxon>Curculionidae</taxon>
        <taxon>Scolytinae</taxon>
        <taxon>Hypothenemus</taxon>
    </lineage>
</organism>
<comment type="caution">
    <text evidence="9">The sequence shown here is derived from an EMBL/GenBank/DDBJ whole genome shotgun (WGS) entry which is preliminary data.</text>
</comment>
<feature type="domain" description="Autophagy-related protein 11 C-terminal" evidence="8">
    <location>
        <begin position="1083"/>
        <end position="1178"/>
    </location>
</feature>
<keyword evidence="2" id="KW-0653">Protein transport</keyword>
<dbReference type="GO" id="GO:0015031">
    <property type="term" value="P:protein transport"/>
    <property type="evidence" value="ECO:0007669"/>
    <property type="project" value="UniProtKB-KW"/>
</dbReference>
<proteinExistence type="predicted"/>
<evidence type="ECO:0000259" key="8">
    <source>
        <dbReference type="Pfam" id="PF10377"/>
    </source>
</evidence>
<keyword evidence="3" id="KW-0072">Autophagy</keyword>
<evidence type="ECO:0000256" key="5">
    <source>
        <dbReference type="SAM" id="Coils"/>
    </source>
</evidence>
<feature type="region of interest" description="Disordered" evidence="6">
    <location>
        <begin position="450"/>
        <end position="506"/>
    </location>
</feature>
<keyword evidence="1" id="KW-0813">Transport</keyword>
<evidence type="ECO:0000313" key="9">
    <source>
        <dbReference type="EMBL" id="KAL1494676.1"/>
    </source>
</evidence>
<evidence type="ECO:0000256" key="6">
    <source>
        <dbReference type="SAM" id="MobiDB-lite"/>
    </source>
</evidence>
<gene>
    <name evidence="9" type="ORF">ABEB36_010242</name>
</gene>
<dbReference type="EMBL" id="JBDJPC010000007">
    <property type="protein sequence ID" value="KAL1494676.1"/>
    <property type="molecule type" value="Genomic_DNA"/>
</dbReference>
<feature type="coiled-coil region" evidence="5">
    <location>
        <begin position="611"/>
        <end position="663"/>
    </location>
</feature>
<keyword evidence="10" id="KW-1185">Reference proteome</keyword>
<evidence type="ECO:0000256" key="2">
    <source>
        <dbReference type="ARBA" id="ARBA00022927"/>
    </source>
</evidence>
<evidence type="ECO:0000256" key="3">
    <source>
        <dbReference type="ARBA" id="ARBA00023006"/>
    </source>
</evidence>
<name>A0ABD1EIZ3_HYPHA</name>
<sequence>MVHEQHLQQQGWSAVIANLEDIVFDFRKRWELFLKVYEDFIADRDTYNNFLLSFEEDKKILQKIPVIDTLLESQKESMDGSKLSETISTSDTEPNKEITLYEWISSSNSKDSLDEMYELCKSNLKKFEKEIIPSLRKQISDTLQSAEKSDKKEIEGLGKRLYDLDDLLRRIKKNVENQSDMAQSFLQNQNSVANVRDTSILPDLCATHVQQMEIMKNCHIKLMDDRNRIVKAKNELSKSLCTRIGWVQNVQDKIWELNSLLMYFHEHLQRLRKHLEVFQQLHLAPLIYVNAVVEVVRRRSFSQMFLMWASDLACQQLTIHNEELTRRKEFSTQFDGHFLNVLFPGMSDVPPPFATEAPLIFDAKLPKILEEDVERLRKQLPEFQENLMLPQMQHIVNFFTGKLRNKEDRMDDSKAVEEKLIQAVSDVGLASNLDKNLLKATGSEPCLVSAPGLPALKDDKGCESETDTEEFEKVGQSPLELTFPQGLSTGAKNTDKIDASTSTEDNLQISKSEHDQLKTTFLNLSALTKSATKDLRTDLDNFKEQFTNDSRWFSKQYVDLGSSWTTLLLEVEKNEKEICEIMKKENNDIQNRYLNDIMKKDNDLTQLQQDKLIMEDRIKETCKQLNLLEEKLSKQNEISTKKVEDLLQQLHEKDLEKEKCLKELSENLKLEHRAELDNIKSRFKLMTMEKSPSLTSLEKEKSSDFSSLPSHTSLLVQMTENFELDKERAVAEERQHWEQLFEERMKEMQQKFELDKVLWSQDLAKQLLEDKEKQIDILREREKNLTLEIIKHKTTIQQLTEYQVDQSKEFEEIEKLKCENQELVDKLNKQKLHIEETGSSLEQSYERSGPNINITSCDIGDAVLAVWDEYYGSFKILQKSTSVWLVHPNQFTELGISVVNGIPNVEWLAGKVVQKDSWESNDDIRLSEEVFFIKLKPTVVSPLIRRNIEKQLAEDSGVVENIEQAAMALEYSDRLEAKKLHSPNPEKLIEELRQKESQFNSEILKYKTIIDELNSQMEKHESDEIAAVVKVRQLQDELARVRNEKVLLESSFSASNEGKLDVSTSPLLLSPPTTDLSKSEIISSKPARLNIDSCKIGDVVLLLWDEFHTNFKVLQESRHTYFLHSDCLEKLGLTIVEGKPNKNYCTGEVVDKEYCQTRKNENRYKVPKGAKFFRVKVKPVSAVQRESKDLSQSAYAAPKVTTLPMYVSQWEGPSKSKESSIIVSESGVTNKCFTEDSGIEEATAAIEHHDRSDESCKEVTEQSSNVNTNWFEAMFRSIFSK</sequence>
<evidence type="ECO:0000256" key="1">
    <source>
        <dbReference type="ARBA" id="ARBA00022448"/>
    </source>
</evidence>
<dbReference type="InterPro" id="IPR019460">
    <property type="entry name" value="Atg11_C"/>
</dbReference>